<feature type="compositionally biased region" description="Low complexity" evidence="1">
    <location>
        <begin position="326"/>
        <end position="344"/>
    </location>
</feature>
<evidence type="ECO:0000313" key="2">
    <source>
        <dbReference type="Proteomes" id="UP000038045"/>
    </source>
</evidence>
<protein>
    <submittedName>
        <fullName evidence="3">BTB domain-containing protein</fullName>
    </submittedName>
</protein>
<evidence type="ECO:0000256" key="1">
    <source>
        <dbReference type="SAM" id="MobiDB-lite"/>
    </source>
</evidence>
<feature type="region of interest" description="Disordered" evidence="1">
    <location>
        <begin position="72"/>
        <end position="92"/>
    </location>
</feature>
<dbReference type="WBParaSite" id="PTRK_0000376100.1">
    <property type="protein sequence ID" value="PTRK_0000376100.1"/>
    <property type="gene ID" value="PTRK_0000376100"/>
</dbReference>
<feature type="region of interest" description="Disordered" evidence="1">
    <location>
        <begin position="237"/>
        <end position="286"/>
    </location>
</feature>
<accession>A0A0N4Z8X9</accession>
<dbReference type="AlphaFoldDB" id="A0A0N4Z8X9"/>
<organism evidence="2 3">
    <name type="scientific">Parastrongyloides trichosuri</name>
    <name type="common">Possum-specific nematode worm</name>
    <dbReference type="NCBI Taxonomy" id="131310"/>
    <lineage>
        <taxon>Eukaryota</taxon>
        <taxon>Metazoa</taxon>
        <taxon>Ecdysozoa</taxon>
        <taxon>Nematoda</taxon>
        <taxon>Chromadorea</taxon>
        <taxon>Rhabditida</taxon>
        <taxon>Tylenchina</taxon>
        <taxon>Panagrolaimomorpha</taxon>
        <taxon>Strongyloidoidea</taxon>
        <taxon>Strongyloididae</taxon>
        <taxon>Parastrongyloides</taxon>
    </lineage>
</organism>
<feature type="region of interest" description="Disordered" evidence="1">
    <location>
        <begin position="309"/>
        <end position="353"/>
    </location>
</feature>
<evidence type="ECO:0000313" key="3">
    <source>
        <dbReference type="WBParaSite" id="PTRK_0000376100.1"/>
    </source>
</evidence>
<sequence>MATNFLKKLVGRSKSRSISPSNASISSTNSMKQKRYHKNNERHPVLFNLNAQDPRNFFDRTMDEINYQYYDSTKSDPKKRHATSYERKKEKISPHIVSQDNMSYVGFNCQKDDDYYHEKISNKRRGRDVFRNDHLKKDRSRMINEMIEDDDIVNYDVDDRRYINDNNYHHNSAPNSPPKNIISRQRVCDFLSPSMLYKNDINDNNYDGLSGHGGSKNELMNRYHSYNTLQSNMFGDPKNYRYQSSASPFTTPKNTSTTDYSPNYLVPENKNIKNKNISTNYGKHSDEPIYESLKRNRSMSPKNVLSIPLDLQKISGSGNDKDNKNRSLSKSPSKKSTLTKSSTKNKMERSASVQSFKMANSNIKTYNYLSPICKKVGCTATIYVTDPDSRTSKFLVCKSQLSHTSSYFRSLFLQNSSLTLPGVRQHSLNTYTLVVSSLPFPSPSLQFQWYIESTVADPVLKEISQDTLETLMRLSKRFSTPSLTIRCSQYIINSVTGKPPMIALCWLNWIIKHRFDQGCYEAVLPVVSRMSLIDLERHRGMLSERIFADILSGKLRSVYKQVSSVFKVIHEMDHFVVDGRVCPRCERTGNGGKISGGKIRLKASPCAKMIGCNHCYKDSECELEKKGNGEYEAYFKCDHDLKVFGEKTEDCWCQERTYKECFLNFESLCPLEVERKGNEKNVVIKDKMKEEKKEVK</sequence>
<reference evidence="3" key="1">
    <citation type="submission" date="2017-02" db="UniProtKB">
        <authorList>
            <consortium name="WormBaseParasite"/>
        </authorList>
    </citation>
    <scope>IDENTIFICATION</scope>
</reference>
<feature type="compositionally biased region" description="Basic and acidic residues" evidence="1">
    <location>
        <begin position="83"/>
        <end position="92"/>
    </location>
</feature>
<feature type="compositionally biased region" description="Polar residues" evidence="1">
    <location>
        <begin position="241"/>
        <end position="261"/>
    </location>
</feature>
<feature type="compositionally biased region" description="Low complexity" evidence="1">
    <location>
        <begin position="16"/>
        <end position="30"/>
    </location>
</feature>
<dbReference type="Proteomes" id="UP000038045">
    <property type="component" value="Unplaced"/>
</dbReference>
<feature type="region of interest" description="Disordered" evidence="1">
    <location>
        <begin position="10"/>
        <end position="36"/>
    </location>
</feature>
<keyword evidence="2" id="KW-1185">Reference proteome</keyword>
<name>A0A0N4Z8X9_PARTI</name>
<proteinExistence type="predicted"/>